<dbReference type="EMBL" id="CP049331">
    <property type="protein sequence ID" value="QIH40975.1"/>
    <property type="molecule type" value="Genomic_DNA"/>
</dbReference>
<feature type="domain" description="Putative Flp pilus-assembly TadG-like N-terminal" evidence="1">
    <location>
        <begin position="17"/>
        <end position="60"/>
    </location>
</feature>
<keyword evidence="3" id="KW-1185">Reference proteome</keyword>
<protein>
    <submittedName>
        <fullName evidence="2">Pilus assembly protein</fullName>
    </submittedName>
</protein>
<organism evidence="2 3">
    <name type="scientific">Vibrio ziniensis</name>
    <dbReference type="NCBI Taxonomy" id="2711221"/>
    <lineage>
        <taxon>Bacteria</taxon>
        <taxon>Pseudomonadati</taxon>
        <taxon>Pseudomonadota</taxon>
        <taxon>Gammaproteobacteria</taxon>
        <taxon>Vibrionales</taxon>
        <taxon>Vibrionaceae</taxon>
        <taxon>Vibrio</taxon>
    </lineage>
</organism>
<gene>
    <name evidence="2" type="ORF">G5S32_02790</name>
</gene>
<sequence length="423" mass="44705">MKTHHPVRSMRKQRGLVAVIVTFALFAFLGIAVLAIDINHTFMNRTKLQNSVDSAAIAAAYILDRSKSEVSARQAVEDTLDELSASEGFQELDFSAESVQLCVTFSNDLSTFPLPDPTDPTAACPDSSFSMDQKIFIRVALSGLNLNSFFMQIFGIDKTLSSSAVAGISSGGGTCNAVPMAVCATSFDSGTGTYPENGGYKNNVIYPLKLSSNTSDMGAGNFQLIDYVDDDTLSQQLAGGYAGCVSENGTVTSKTGSTMGQVGVGLNTRFGDYPNGNRGGGLEEETYPGDSNTTEAIISNELVTSINDGNEVSSTGLNINYANYLTGKVDEYSAGNGRRVLAVPIIDCSTGETGKSDYDVVSVGCFFLLQRAPENNGGGSEPNPVLGEYIEECASDNTVNNSVSSNSGAYRVVLYDDPYNKGS</sequence>
<evidence type="ECO:0000313" key="3">
    <source>
        <dbReference type="Proteomes" id="UP000503003"/>
    </source>
</evidence>
<dbReference type="RefSeq" id="WP_165310384.1">
    <property type="nucleotide sequence ID" value="NZ_CP049331.1"/>
</dbReference>
<name>A0A6G7CFT0_9VIBR</name>
<reference evidence="2 3" key="1">
    <citation type="submission" date="2020-02" db="EMBL/GenBank/DDBJ databases">
        <title>A complete genome of a marine bacterium Vibrio sp. ZWAL4003 isolated from the mangrove sediment with the ability to degrade polysaccharides.</title>
        <authorList>
            <person name="Wu J."/>
            <person name="Qu W."/>
            <person name="Zeng R."/>
        </authorList>
    </citation>
    <scope>NUCLEOTIDE SEQUENCE [LARGE SCALE GENOMIC DNA]</scope>
    <source>
        <strain evidence="2 3">ZWAL4003</strain>
    </source>
</reference>
<proteinExistence type="predicted"/>
<accession>A0A6G7CFT0</accession>
<dbReference type="KEGG" id="vzi:G5S32_02790"/>
<evidence type="ECO:0000313" key="2">
    <source>
        <dbReference type="EMBL" id="QIH40975.1"/>
    </source>
</evidence>
<dbReference type="Proteomes" id="UP000503003">
    <property type="component" value="Chromosome 1"/>
</dbReference>
<evidence type="ECO:0000259" key="1">
    <source>
        <dbReference type="Pfam" id="PF13400"/>
    </source>
</evidence>
<dbReference type="AlphaFoldDB" id="A0A6G7CFT0"/>
<dbReference type="Pfam" id="PF13400">
    <property type="entry name" value="Tad"/>
    <property type="match status" value="1"/>
</dbReference>
<dbReference type="InterPro" id="IPR028087">
    <property type="entry name" value="Tad_N"/>
</dbReference>